<dbReference type="STRING" id="410332.SAMN04488550_1172"/>
<evidence type="ECO:0008006" key="4">
    <source>
        <dbReference type="Google" id="ProtNLM"/>
    </source>
</evidence>
<evidence type="ECO:0000256" key="1">
    <source>
        <dbReference type="SAM" id="MobiDB-lite"/>
    </source>
</evidence>
<feature type="region of interest" description="Disordered" evidence="1">
    <location>
        <begin position="41"/>
        <end position="61"/>
    </location>
</feature>
<dbReference type="eggNOG" id="ENOG50316JH">
    <property type="taxonomic scope" value="Bacteria"/>
</dbReference>
<gene>
    <name evidence="2" type="ORF">GM1_029_00570</name>
</gene>
<accession>M3VGR8</accession>
<reference evidence="2 3" key="1">
    <citation type="submission" date="2013-02" db="EMBL/GenBank/DDBJ databases">
        <title>Whole genome shotgun sequence of Gordonia malaquae NBRC 108250.</title>
        <authorList>
            <person name="Yoshida I."/>
            <person name="Hosoyama A."/>
            <person name="Tsuchikane K."/>
            <person name="Ando Y."/>
            <person name="Baba S."/>
            <person name="Ohji S."/>
            <person name="Hamada M."/>
            <person name="Tamura T."/>
            <person name="Yamazoe A."/>
            <person name="Yamazaki S."/>
            <person name="Fujita N."/>
        </authorList>
    </citation>
    <scope>NUCLEOTIDE SEQUENCE [LARGE SCALE GENOMIC DNA]</scope>
    <source>
        <strain evidence="2 3">NBRC 108250</strain>
    </source>
</reference>
<proteinExistence type="predicted"/>
<dbReference type="EMBL" id="BAOP01000029">
    <property type="protein sequence ID" value="GAC81154.1"/>
    <property type="molecule type" value="Genomic_DNA"/>
</dbReference>
<dbReference type="AlphaFoldDB" id="M3VGR8"/>
<comment type="caution">
    <text evidence="2">The sequence shown here is derived from an EMBL/GenBank/DDBJ whole genome shotgun (WGS) entry which is preliminary data.</text>
</comment>
<evidence type="ECO:0000313" key="3">
    <source>
        <dbReference type="Proteomes" id="UP000035009"/>
    </source>
</evidence>
<sequence>MDVSDDQARLIVYVTAEFVRRRQLTGQPIPEQVRRLLAEASAYGTSERPQEQHSEPDDLIDTETASRILRCTSRNVRRIATDLDGEQVAGRWIFRRATVNEYAHLKQGS</sequence>
<evidence type="ECO:0000313" key="2">
    <source>
        <dbReference type="EMBL" id="GAC81154.1"/>
    </source>
</evidence>
<dbReference type="RefSeq" id="WP_008380698.1">
    <property type="nucleotide sequence ID" value="NZ_BAOP01000029.1"/>
</dbReference>
<keyword evidence="3" id="KW-1185">Reference proteome</keyword>
<protein>
    <recommendedName>
        <fullName evidence="4">Helix-turn-helix domain-containing protein</fullName>
    </recommendedName>
</protein>
<dbReference type="Proteomes" id="UP000035009">
    <property type="component" value="Unassembled WGS sequence"/>
</dbReference>
<organism evidence="2 3">
    <name type="scientific">Gordonia malaquae NBRC 108250</name>
    <dbReference type="NCBI Taxonomy" id="1223542"/>
    <lineage>
        <taxon>Bacteria</taxon>
        <taxon>Bacillati</taxon>
        <taxon>Actinomycetota</taxon>
        <taxon>Actinomycetes</taxon>
        <taxon>Mycobacteriales</taxon>
        <taxon>Gordoniaceae</taxon>
        <taxon>Gordonia</taxon>
    </lineage>
</organism>
<dbReference type="OrthoDB" id="4376307at2"/>
<name>M3VGR8_GORML</name>